<dbReference type="InterPro" id="IPR046350">
    <property type="entry name" value="Cystatin_sf"/>
</dbReference>
<evidence type="ECO:0000313" key="1">
    <source>
        <dbReference type="WBParaSite" id="MCU_004416-RA"/>
    </source>
</evidence>
<dbReference type="WBParaSite" id="MCU_004416-RA">
    <property type="protein sequence ID" value="MCU_004416-RA"/>
    <property type="gene ID" value="MCU_004416"/>
</dbReference>
<dbReference type="AlphaFoldDB" id="A0A5K3EZP0"/>
<reference evidence="1" key="1">
    <citation type="submission" date="2019-11" db="UniProtKB">
        <authorList>
            <consortium name="WormBaseParasite"/>
        </authorList>
    </citation>
    <scope>IDENTIFICATION</scope>
</reference>
<proteinExistence type="predicted"/>
<organism evidence="1">
    <name type="scientific">Mesocestoides corti</name>
    <name type="common">Flatworm</name>
    <dbReference type="NCBI Taxonomy" id="53468"/>
    <lineage>
        <taxon>Eukaryota</taxon>
        <taxon>Metazoa</taxon>
        <taxon>Spiralia</taxon>
        <taxon>Lophotrochozoa</taxon>
        <taxon>Platyhelminthes</taxon>
        <taxon>Cestoda</taxon>
        <taxon>Eucestoda</taxon>
        <taxon>Cyclophyllidea</taxon>
        <taxon>Mesocestoididae</taxon>
        <taxon>Mesocestoides</taxon>
    </lineage>
</organism>
<dbReference type="SUPFAM" id="SSF54403">
    <property type="entry name" value="Cystatin/monellin"/>
    <property type="match status" value="1"/>
</dbReference>
<name>A0A5K3EZP0_MESCO</name>
<dbReference type="Gene3D" id="3.10.450.10">
    <property type="match status" value="1"/>
</dbReference>
<protein>
    <submittedName>
        <fullName evidence="1">Cystatin domain-containing protein</fullName>
    </submittedName>
</protein>
<accession>A0A5K3EZP0</accession>
<sequence>MRARMAIIWDFALTMYRVALFLTLTIIAVVGTLHDDENIRARFEQPLGGIQELTEAALQSDEARKRVELALEHLSNQKVGCLKHRPIKIRSGSRQVVNGFIFVFVVEVESFSVGECDSAPGVSEVYKVTIYEPAARDRQTEYSFEKLSTTET</sequence>